<organism evidence="10 11">
    <name type="scientific">Spirodela intermedia</name>
    <name type="common">Intermediate duckweed</name>
    <dbReference type="NCBI Taxonomy" id="51605"/>
    <lineage>
        <taxon>Eukaryota</taxon>
        <taxon>Viridiplantae</taxon>
        <taxon>Streptophyta</taxon>
        <taxon>Embryophyta</taxon>
        <taxon>Tracheophyta</taxon>
        <taxon>Spermatophyta</taxon>
        <taxon>Magnoliopsida</taxon>
        <taxon>Liliopsida</taxon>
        <taxon>Araceae</taxon>
        <taxon>Lemnoideae</taxon>
        <taxon>Spirodela</taxon>
    </lineage>
</organism>
<dbReference type="AlphaFoldDB" id="A0A7I8KZ95"/>
<proteinExistence type="inferred from homology"/>
<evidence type="ECO:0000256" key="1">
    <source>
        <dbReference type="ARBA" id="ARBA00002582"/>
    </source>
</evidence>
<reference evidence="10" key="1">
    <citation type="submission" date="2020-02" db="EMBL/GenBank/DDBJ databases">
        <authorList>
            <person name="Scholz U."/>
            <person name="Mascher M."/>
            <person name="Fiebig A."/>
        </authorList>
    </citation>
    <scope>NUCLEOTIDE SEQUENCE</scope>
</reference>
<keyword evidence="11" id="KW-1185">Reference proteome</keyword>
<comment type="similarity">
    <text evidence="4">Belongs to the oleosin family.</text>
</comment>
<keyword evidence="8 9" id="KW-0472">Membrane</keyword>
<dbReference type="GO" id="GO:0010344">
    <property type="term" value="P:seed oilbody biogenesis"/>
    <property type="evidence" value="ECO:0007669"/>
    <property type="project" value="TreeGrafter"/>
</dbReference>
<evidence type="ECO:0000256" key="6">
    <source>
        <dbReference type="ARBA" id="ARBA00022692"/>
    </source>
</evidence>
<keyword evidence="7 9" id="KW-1133">Transmembrane helix</keyword>
<protein>
    <submittedName>
        <fullName evidence="10">Uncharacterized protein</fullName>
    </submittedName>
</protein>
<dbReference type="GO" id="GO:0016020">
    <property type="term" value="C:membrane"/>
    <property type="evidence" value="ECO:0007669"/>
    <property type="project" value="UniProtKB-SubCell"/>
</dbReference>
<dbReference type="GO" id="GO:0012511">
    <property type="term" value="C:monolayer-surrounded lipid storage body"/>
    <property type="evidence" value="ECO:0007669"/>
    <property type="project" value="InterPro"/>
</dbReference>
<evidence type="ECO:0000256" key="3">
    <source>
        <dbReference type="ARBA" id="ARBA00004502"/>
    </source>
</evidence>
<evidence type="ECO:0000313" key="10">
    <source>
        <dbReference type="EMBL" id="CAA7402315.1"/>
    </source>
</evidence>
<sequence>MAQQQQALQPSSQVLAVATLFPVGGVLLVLSGLTLTATVIALAAATPLLVIFSPVLVPAALVVALAVAGFLASGAFGLTALSSLSYISVYLRGDAPARAHAAACHLGQGIKEWVQQATSGGMRPEL</sequence>
<evidence type="ECO:0000256" key="9">
    <source>
        <dbReference type="SAM" id="Phobius"/>
    </source>
</evidence>
<feature type="transmembrane region" description="Helical" evidence="9">
    <location>
        <begin position="12"/>
        <end position="45"/>
    </location>
</feature>
<comment type="function">
    <text evidence="1">May have a structural role to stabilize the lipid body during desiccation of the seed by preventing coalescence of the oil. Probably interacts with both lipid and phospholipid moieties of lipid bodies. May also provide recognition signals for specific lipase anchorage in lipolysis during seedling growth.</text>
</comment>
<dbReference type="Proteomes" id="UP000663760">
    <property type="component" value="Chromosome 9"/>
</dbReference>
<keyword evidence="6 9" id="KW-0812">Transmembrane</keyword>
<dbReference type="GO" id="GO:0050826">
    <property type="term" value="P:response to freezing"/>
    <property type="evidence" value="ECO:0007669"/>
    <property type="project" value="TreeGrafter"/>
</dbReference>
<evidence type="ECO:0000256" key="2">
    <source>
        <dbReference type="ARBA" id="ARBA00004141"/>
    </source>
</evidence>
<name>A0A7I8KZ95_SPIIN</name>
<dbReference type="Pfam" id="PF01277">
    <property type="entry name" value="Oleosin"/>
    <property type="match status" value="1"/>
</dbReference>
<evidence type="ECO:0000256" key="8">
    <source>
        <dbReference type="ARBA" id="ARBA00023136"/>
    </source>
</evidence>
<dbReference type="PANTHER" id="PTHR33203">
    <property type="entry name" value="OLEOSIN"/>
    <property type="match status" value="1"/>
</dbReference>
<dbReference type="InterPro" id="IPR000136">
    <property type="entry name" value="Oleosin"/>
</dbReference>
<evidence type="ECO:0000256" key="4">
    <source>
        <dbReference type="ARBA" id="ARBA00010858"/>
    </source>
</evidence>
<evidence type="ECO:0000256" key="7">
    <source>
        <dbReference type="ARBA" id="ARBA00022989"/>
    </source>
</evidence>
<comment type="subcellular location">
    <subcellularLocation>
        <location evidence="3">Lipid droplet</location>
    </subcellularLocation>
    <subcellularLocation>
        <location evidence="2">Membrane</location>
        <topology evidence="2">Multi-pass membrane protein</topology>
    </subcellularLocation>
</comment>
<feature type="transmembrane region" description="Helical" evidence="9">
    <location>
        <begin position="51"/>
        <end position="78"/>
    </location>
</feature>
<accession>A0A7I8KZ95</accession>
<keyword evidence="5" id="KW-0551">Lipid droplet</keyword>
<dbReference type="EMBL" id="LR746272">
    <property type="protein sequence ID" value="CAA7402315.1"/>
    <property type="molecule type" value="Genomic_DNA"/>
</dbReference>
<evidence type="ECO:0000256" key="5">
    <source>
        <dbReference type="ARBA" id="ARBA00022677"/>
    </source>
</evidence>
<dbReference type="PANTHER" id="PTHR33203:SF44">
    <property type="entry name" value="OLEOSIN 20.3 KDA"/>
    <property type="match status" value="1"/>
</dbReference>
<evidence type="ECO:0000313" key="11">
    <source>
        <dbReference type="Proteomes" id="UP000663760"/>
    </source>
</evidence>
<dbReference type="GO" id="GO:0019915">
    <property type="term" value="P:lipid storage"/>
    <property type="evidence" value="ECO:0007669"/>
    <property type="project" value="TreeGrafter"/>
</dbReference>
<gene>
    <name evidence="10" type="ORF">SI8410_09012993</name>
</gene>